<feature type="region of interest" description="Disordered" evidence="1">
    <location>
        <begin position="372"/>
        <end position="392"/>
    </location>
</feature>
<evidence type="ECO:0000313" key="3">
    <source>
        <dbReference type="Proteomes" id="UP000054166"/>
    </source>
</evidence>
<keyword evidence="3" id="KW-1185">Reference proteome</keyword>
<evidence type="ECO:0000313" key="2">
    <source>
        <dbReference type="EMBL" id="KIM89902.1"/>
    </source>
</evidence>
<gene>
    <name evidence="2" type="ORF">PILCRDRAFT_812684</name>
</gene>
<dbReference type="InParanoid" id="A0A0C3CJI6"/>
<proteinExistence type="predicted"/>
<accession>A0A0C3CJI6</accession>
<reference evidence="2 3" key="1">
    <citation type="submission" date="2014-04" db="EMBL/GenBank/DDBJ databases">
        <authorList>
            <consortium name="DOE Joint Genome Institute"/>
            <person name="Kuo A."/>
            <person name="Tarkka M."/>
            <person name="Buscot F."/>
            <person name="Kohler A."/>
            <person name="Nagy L.G."/>
            <person name="Floudas D."/>
            <person name="Copeland A."/>
            <person name="Barry K.W."/>
            <person name="Cichocki N."/>
            <person name="Veneault-Fourrey C."/>
            <person name="LaButti K."/>
            <person name="Lindquist E.A."/>
            <person name="Lipzen A."/>
            <person name="Lundell T."/>
            <person name="Morin E."/>
            <person name="Murat C."/>
            <person name="Sun H."/>
            <person name="Tunlid A."/>
            <person name="Henrissat B."/>
            <person name="Grigoriev I.V."/>
            <person name="Hibbett D.S."/>
            <person name="Martin F."/>
            <person name="Nordberg H.P."/>
            <person name="Cantor M.N."/>
            <person name="Hua S.X."/>
        </authorList>
    </citation>
    <scope>NUCLEOTIDE SEQUENCE [LARGE SCALE GENOMIC DNA]</scope>
    <source>
        <strain evidence="2 3">F 1598</strain>
    </source>
</reference>
<dbReference type="AlphaFoldDB" id="A0A0C3CJI6"/>
<sequence length="455" mass="50516">MANTTSPRDTQSETVSLERVAELDYAAHRLAILPNVGFVTAEWRNSGVYFRAHSGTGELLRERHCPAQASYGGLYVLGPTVSLCVTSRDPVPPNWENVPSAIHYHCLDYEAGYTNDLPNNLAAETIATWNTDSGDLHMVKIPQTRLGRIKHSADFQYISPHKIVLASSLAFEPFGAVLCGFSANAEDEEEPLNFYLGQHTDPDGISHNLGRTSTSTPGPIIVHDHDSGSRITIFKIELLLGDIPSSATTQDPPGLRKAFNYPNDARTIKFRVSRMPSVSATRVLVNSKDVAGRTTIFVLDFNQTLLASLLSKQPSERADWSAQLVDGRAQVKVVTRRSHCAVDGEIFDQEYPWPQRAPPEWEAHLDTILKEDEDEDEDEDMDDSDESSDSDVEALPLGVEFDEAPEEHREPVPFGYVQTTLCLEGVTKAERLTITQHAILELPEPTKNGRVFYFE</sequence>
<dbReference type="OrthoDB" id="2885612at2759"/>
<reference evidence="3" key="2">
    <citation type="submission" date="2015-01" db="EMBL/GenBank/DDBJ databases">
        <title>Evolutionary Origins and Diversification of the Mycorrhizal Mutualists.</title>
        <authorList>
            <consortium name="DOE Joint Genome Institute"/>
            <consortium name="Mycorrhizal Genomics Consortium"/>
            <person name="Kohler A."/>
            <person name="Kuo A."/>
            <person name="Nagy L.G."/>
            <person name="Floudas D."/>
            <person name="Copeland A."/>
            <person name="Barry K.W."/>
            <person name="Cichocki N."/>
            <person name="Veneault-Fourrey C."/>
            <person name="LaButti K."/>
            <person name="Lindquist E.A."/>
            <person name="Lipzen A."/>
            <person name="Lundell T."/>
            <person name="Morin E."/>
            <person name="Murat C."/>
            <person name="Riley R."/>
            <person name="Ohm R."/>
            <person name="Sun H."/>
            <person name="Tunlid A."/>
            <person name="Henrissat B."/>
            <person name="Grigoriev I.V."/>
            <person name="Hibbett D.S."/>
            <person name="Martin F."/>
        </authorList>
    </citation>
    <scope>NUCLEOTIDE SEQUENCE [LARGE SCALE GENOMIC DNA]</scope>
    <source>
        <strain evidence="3">F 1598</strain>
    </source>
</reference>
<name>A0A0C3CJI6_PILCF</name>
<protein>
    <submittedName>
        <fullName evidence="2">Uncharacterized protein</fullName>
    </submittedName>
</protein>
<evidence type="ECO:0000256" key="1">
    <source>
        <dbReference type="SAM" id="MobiDB-lite"/>
    </source>
</evidence>
<dbReference type="HOGENOM" id="CLU_601455_0_0_1"/>
<dbReference type="EMBL" id="KN832974">
    <property type="protein sequence ID" value="KIM89902.1"/>
    <property type="molecule type" value="Genomic_DNA"/>
</dbReference>
<organism evidence="2 3">
    <name type="scientific">Piloderma croceum (strain F 1598)</name>
    <dbReference type="NCBI Taxonomy" id="765440"/>
    <lineage>
        <taxon>Eukaryota</taxon>
        <taxon>Fungi</taxon>
        <taxon>Dikarya</taxon>
        <taxon>Basidiomycota</taxon>
        <taxon>Agaricomycotina</taxon>
        <taxon>Agaricomycetes</taxon>
        <taxon>Agaricomycetidae</taxon>
        <taxon>Atheliales</taxon>
        <taxon>Atheliaceae</taxon>
        <taxon>Piloderma</taxon>
    </lineage>
</organism>
<dbReference type="Proteomes" id="UP000054166">
    <property type="component" value="Unassembled WGS sequence"/>
</dbReference>